<evidence type="ECO:0000256" key="6">
    <source>
        <dbReference type="ARBA" id="ARBA00022723"/>
    </source>
</evidence>
<comment type="cofactor">
    <cofactor evidence="1">
        <name>Mg(2+)</name>
        <dbReference type="ChEBI" id="CHEBI:18420"/>
    </cofactor>
</comment>
<dbReference type="PANTHER" id="PTHR43344">
    <property type="entry name" value="PHOSPHOSERINE PHOSPHATASE"/>
    <property type="match status" value="1"/>
</dbReference>
<name>A0AA90R480_9BACI</name>
<dbReference type="GO" id="GO:0036424">
    <property type="term" value="F:L-phosphoserine phosphatase activity"/>
    <property type="evidence" value="ECO:0007669"/>
    <property type="project" value="TreeGrafter"/>
</dbReference>
<dbReference type="InterPro" id="IPR050582">
    <property type="entry name" value="HAD-like_SerB"/>
</dbReference>
<dbReference type="Gene3D" id="3.40.50.1000">
    <property type="entry name" value="HAD superfamily/HAD-like"/>
    <property type="match status" value="1"/>
</dbReference>
<evidence type="ECO:0000256" key="9">
    <source>
        <dbReference type="ARBA" id="ARBA00023299"/>
    </source>
</evidence>
<dbReference type="GO" id="GO:0000287">
    <property type="term" value="F:magnesium ion binding"/>
    <property type="evidence" value="ECO:0007669"/>
    <property type="project" value="TreeGrafter"/>
</dbReference>
<dbReference type="SUPFAM" id="SSF56784">
    <property type="entry name" value="HAD-like"/>
    <property type="match status" value="1"/>
</dbReference>
<evidence type="ECO:0000313" key="13">
    <source>
        <dbReference type="EMBL" id="MDQ6598955.1"/>
    </source>
</evidence>
<dbReference type="AlphaFoldDB" id="A0AA90R480"/>
<evidence type="ECO:0000256" key="2">
    <source>
        <dbReference type="ARBA" id="ARBA00005135"/>
    </source>
</evidence>
<evidence type="ECO:0000256" key="4">
    <source>
        <dbReference type="ARBA" id="ARBA00012640"/>
    </source>
</evidence>
<sequence length="445" mass="50229">MFMQRKKLKGIVGSIVISSLLLTTGFSATSEKSKVEDQDKKFEKKENLSSIQMLDQGKWAPNTYEAIQDLINKYGAKSSRYKSEKKPYAIFDWDNTSIMNDTEEALFFYQIDQMKFNLTPEEFYTVIKTKIPDGPFSNAYKNNNGELVTLEAITNDLKRDYDYLYRHYKVLIGDQSLDEIRTTDYFHDFKVKLYFLYEAIGDTYSTDISYPWVLYLFSNMSVGEVKQLAEDSNDFNLGAGISKEKLTSPQQLHGDAGVVSISHITGLRLAPEISNLMHTFQNNGIDVYVVSASMEEVVEVFASNPKYGYNLPEENVFGMRLKKESGNIKPVYEENYPITAGQGKTKTIINEIASNKGGCGPIFVAGDSNTDYEMLTEFKDTKLSLIINRVSGSKIGELSKLAASRMGKNNPKYVLQGRNENTGLWIPTESTIKLGTNEKVLLANH</sequence>
<evidence type="ECO:0000256" key="10">
    <source>
        <dbReference type="ARBA" id="ARBA00048138"/>
    </source>
</evidence>
<evidence type="ECO:0000256" key="3">
    <source>
        <dbReference type="ARBA" id="ARBA00009184"/>
    </source>
</evidence>
<comment type="similarity">
    <text evidence="3">Belongs to the HAD-like hydrolase superfamily. SerB family.</text>
</comment>
<keyword evidence="6" id="KW-0479">Metal-binding</keyword>
<evidence type="ECO:0000256" key="8">
    <source>
        <dbReference type="ARBA" id="ARBA00022842"/>
    </source>
</evidence>
<evidence type="ECO:0000256" key="1">
    <source>
        <dbReference type="ARBA" id="ARBA00001946"/>
    </source>
</evidence>
<proteinExistence type="inferred from homology"/>
<comment type="caution">
    <text evidence="13">The sequence shown here is derived from an EMBL/GenBank/DDBJ whole genome shotgun (WGS) entry which is preliminary data.</text>
</comment>
<comment type="pathway">
    <text evidence="2">Amino-acid biosynthesis; L-serine biosynthesis; L-serine from 3-phospho-D-glycerate: step 3/3.</text>
</comment>
<dbReference type="Proteomes" id="UP001178888">
    <property type="component" value="Unassembled WGS sequence"/>
</dbReference>
<dbReference type="GO" id="GO:0006564">
    <property type="term" value="P:L-serine biosynthetic process"/>
    <property type="evidence" value="ECO:0007669"/>
    <property type="project" value="UniProtKB-KW"/>
</dbReference>
<dbReference type="RefSeq" id="WP_308913772.1">
    <property type="nucleotide sequence ID" value="NZ_JAVGVR010000001.1"/>
</dbReference>
<evidence type="ECO:0000256" key="11">
    <source>
        <dbReference type="ARBA" id="ARBA00048523"/>
    </source>
</evidence>
<keyword evidence="5" id="KW-0028">Amino-acid biosynthesis</keyword>
<comment type="catalytic activity">
    <reaction evidence="11">
        <text>O-phospho-D-serine + H2O = D-serine + phosphate</text>
        <dbReference type="Rhea" id="RHEA:24873"/>
        <dbReference type="ChEBI" id="CHEBI:15377"/>
        <dbReference type="ChEBI" id="CHEBI:35247"/>
        <dbReference type="ChEBI" id="CHEBI:43474"/>
        <dbReference type="ChEBI" id="CHEBI:58680"/>
        <dbReference type="EC" id="3.1.3.3"/>
    </reaction>
</comment>
<dbReference type="EC" id="3.1.3.3" evidence="4"/>
<evidence type="ECO:0000256" key="7">
    <source>
        <dbReference type="ARBA" id="ARBA00022801"/>
    </source>
</evidence>
<dbReference type="InterPro" id="IPR036412">
    <property type="entry name" value="HAD-like_sf"/>
</dbReference>
<organism evidence="13 14">
    <name type="scientific">Bacillus salipaludis</name>
    <dbReference type="NCBI Taxonomy" id="2547811"/>
    <lineage>
        <taxon>Bacteria</taxon>
        <taxon>Bacillati</taxon>
        <taxon>Bacillota</taxon>
        <taxon>Bacilli</taxon>
        <taxon>Bacillales</taxon>
        <taxon>Bacillaceae</taxon>
        <taxon>Bacillus</taxon>
    </lineage>
</organism>
<evidence type="ECO:0000256" key="12">
    <source>
        <dbReference type="SAM" id="SignalP"/>
    </source>
</evidence>
<keyword evidence="9" id="KW-0718">Serine biosynthesis</keyword>
<evidence type="ECO:0000256" key="5">
    <source>
        <dbReference type="ARBA" id="ARBA00022605"/>
    </source>
</evidence>
<feature type="signal peptide" evidence="12">
    <location>
        <begin position="1"/>
        <end position="28"/>
    </location>
</feature>
<comment type="catalytic activity">
    <reaction evidence="10">
        <text>O-phospho-L-serine + H2O = L-serine + phosphate</text>
        <dbReference type="Rhea" id="RHEA:21208"/>
        <dbReference type="ChEBI" id="CHEBI:15377"/>
        <dbReference type="ChEBI" id="CHEBI:33384"/>
        <dbReference type="ChEBI" id="CHEBI:43474"/>
        <dbReference type="ChEBI" id="CHEBI:57524"/>
        <dbReference type="EC" id="3.1.3.3"/>
    </reaction>
</comment>
<keyword evidence="7 13" id="KW-0378">Hydrolase</keyword>
<accession>A0AA90R480</accession>
<protein>
    <recommendedName>
        <fullName evidence="4">phosphoserine phosphatase</fullName>
        <ecNumber evidence="4">3.1.3.3</ecNumber>
    </recommendedName>
</protein>
<evidence type="ECO:0000313" key="14">
    <source>
        <dbReference type="Proteomes" id="UP001178888"/>
    </source>
</evidence>
<dbReference type="InterPro" id="IPR023214">
    <property type="entry name" value="HAD_sf"/>
</dbReference>
<gene>
    <name evidence="13" type="ORF">RCG21_21830</name>
</gene>
<keyword evidence="8" id="KW-0460">Magnesium</keyword>
<reference evidence="13" key="1">
    <citation type="submission" date="2023-08" db="EMBL/GenBank/DDBJ databases">
        <title>Nitrogen cycling bacteria in agricultural field soils.</title>
        <authorList>
            <person name="Jang J."/>
        </authorList>
    </citation>
    <scope>NUCLEOTIDE SEQUENCE</scope>
    <source>
        <strain evidence="13">PS3-36</strain>
    </source>
</reference>
<dbReference type="EMBL" id="JAVGVR010000001">
    <property type="protein sequence ID" value="MDQ6598955.1"/>
    <property type="molecule type" value="Genomic_DNA"/>
</dbReference>
<feature type="chain" id="PRO_5041700494" description="phosphoserine phosphatase" evidence="12">
    <location>
        <begin position="29"/>
        <end position="445"/>
    </location>
</feature>
<keyword evidence="12" id="KW-0732">Signal</keyword>
<dbReference type="PANTHER" id="PTHR43344:SF2">
    <property type="entry name" value="PHOSPHOSERINE PHOSPHATASE"/>
    <property type="match status" value="1"/>
</dbReference>
<dbReference type="Gene3D" id="1.20.1440.320">
    <property type="match status" value="1"/>
</dbReference>
<keyword evidence="14" id="KW-1185">Reference proteome</keyword>
<dbReference type="GO" id="GO:0005737">
    <property type="term" value="C:cytoplasm"/>
    <property type="evidence" value="ECO:0007669"/>
    <property type="project" value="TreeGrafter"/>
</dbReference>